<dbReference type="InterPro" id="IPR027843">
    <property type="entry name" value="DUF4440"/>
</dbReference>
<sequence>MSMRALASSLSLWLVVACSSGARDPEPAAPVAPPPAPPAPTSIATPAPPQLDERAARALLDEWARAQNEGDFDAYARLYATRFEGSKRSGPRLRTYAREGWLEDRRRMFTRPMRVEISELRLAASATTVIATFVQRWSAATYEDVGTKSILLVPEGDALRIAREEMLDSSIVSEQAEAGARDPLALAPVIDAGGLYVVLATRVDPAWSEGEPRLLVDAPPMVAARSIVDERVPDALRRLRGRALQLHGATGPTCTATIGALHELRRVRPHFGSVQHWNGFETGVAQPRDVIARELWPMGEGGALLVGTLTTSGDCRGSSWARASDAPPPAILAEVATDPAHAAEALRLLRETDVHRALQRDHDELEDVARGVPWDEGGTRTVRTFVDPTGARAIVTVTVVVNEGCESFGGRAWAAFEVRDGALQLRTASADVAHEPLAAVDADGDGTIELVTADGVLRWTDDRYALTPVITPRDLDCGC</sequence>
<reference evidence="4 5" key="1">
    <citation type="submission" date="2015-03" db="EMBL/GenBank/DDBJ databases">
        <title>Genome assembly of Sandaracinus amylolyticus DSM 53668.</title>
        <authorList>
            <person name="Sharma G."/>
            <person name="Subramanian S."/>
        </authorList>
    </citation>
    <scope>NUCLEOTIDE SEQUENCE [LARGE SCALE GENOMIC DNA]</scope>
    <source>
        <strain evidence="4 5">DSM 53668</strain>
    </source>
</reference>
<accession>A0A0F6SFU9</accession>
<proteinExistence type="predicted"/>
<feature type="chain" id="PRO_5002509822" description="DUF4440 domain-containing protein" evidence="2">
    <location>
        <begin position="23"/>
        <end position="479"/>
    </location>
</feature>
<evidence type="ECO:0000256" key="1">
    <source>
        <dbReference type="SAM" id="MobiDB-lite"/>
    </source>
</evidence>
<dbReference type="Pfam" id="PF14534">
    <property type="entry name" value="DUF4440"/>
    <property type="match status" value="1"/>
</dbReference>
<dbReference type="STRING" id="927083.DB32_004723"/>
<feature type="region of interest" description="Disordered" evidence="1">
    <location>
        <begin position="24"/>
        <end position="48"/>
    </location>
</feature>
<dbReference type="OrthoDB" id="5495321at2"/>
<dbReference type="InterPro" id="IPR032710">
    <property type="entry name" value="NTF2-like_dom_sf"/>
</dbReference>
<dbReference type="AlphaFoldDB" id="A0A0F6SFU9"/>
<dbReference type="RefSeq" id="WP_053234815.1">
    <property type="nucleotide sequence ID" value="NZ_CP011125.1"/>
</dbReference>
<dbReference type="KEGG" id="samy:DB32_004723"/>
<keyword evidence="5" id="KW-1185">Reference proteome</keyword>
<gene>
    <name evidence="4" type="ORF">DB32_004723</name>
</gene>
<dbReference type="Gene3D" id="3.10.450.50">
    <property type="match status" value="1"/>
</dbReference>
<name>A0A0F6SFU9_9BACT</name>
<feature type="domain" description="DUF4440" evidence="3">
    <location>
        <begin position="57"/>
        <end position="142"/>
    </location>
</feature>
<feature type="signal peptide" evidence="2">
    <location>
        <begin position="1"/>
        <end position="22"/>
    </location>
</feature>
<dbReference type="PROSITE" id="PS51257">
    <property type="entry name" value="PROKAR_LIPOPROTEIN"/>
    <property type="match status" value="1"/>
</dbReference>
<evidence type="ECO:0000313" key="4">
    <source>
        <dbReference type="EMBL" id="AKF07574.1"/>
    </source>
</evidence>
<evidence type="ECO:0000256" key="2">
    <source>
        <dbReference type="SAM" id="SignalP"/>
    </source>
</evidence>
<dbReference type="Proteomes" id="UP000034883">
    <property type="component" value="Chromosome"/>
</dbReference>
<dbReference type="EMBL" id="CP011125">
    <property type="protein sequence ID" value="AKF07574.1"/>
    <property type="molecule type" value="Genomic_DNA"/>
</dbReference>
<feature type="compositionally biased region" description="Pro residues" evidence="1">
    <location>
        <begin position="27"/>
        <end position="40"/>
    </location>
</feature>
<evidence type="ECO:0000259" key="3">
    <source>
        <dbReference type="Pfam" id="PF14534"/>
    </source>
</evidence>
<dbReference type="SUPFAM" id="SSF54427">
    <property type="entry name" value="NTF2-like"/>
    <property type="match status" value="1"/>
</dbReference>
<keyword evidence="2" id="KW-0732">Signal</keyword>
<protein>
    <recommendedName>
        <fullName evidence="3">DUF4440 domain-containing protein</fullName>
    </recommendedName>
</protein>
<evidence type="ECO:0000313" key="5">
    <source>
        <dbReference type="Proteomes" id="UP000034883"/>
    </source>
</evidence>
<organism evidence="4 5">
    <name type="scientific">Sandaracinus amylolyticus</name>
    <dbReference type="NCBI Taxonomy" id="927083"/>
    <lineage>
        <taxon>Bacteria</taxon>
        <taxon>Pseudomonadati</taxon>
        <taxon>Myxococcota</taxon>
        <taxon>Polyangia</taxon>
        <taxon>Polyangiales</taxon>
        <taxon>Sandaracinaceae</taxon>
        <taxon>Sandaracinus</taxon>
    </lineage>
</organism>